<dbReference type="GO" id="GO:0006935">
    <property type="term" value="P:chemotaxis"/>
    <property type="evidence" value="ECO:0007669"/>
    <property type="project" value="UniProtKB-ARBA"/>
</dbReference>
<evidence type="ECO:0000313" key="9">
    <source>
        <dbReference type="Proteomes" id="UP000006327"/>
    </source>
</evidence>
<dbReference type="SMART" id="SM00304">
    <property type="entry name" value="HAMP"/>
    <property type="match status" value="1"/>
</dbReference>
<evidence type="ECO:0000259" key="6">
    <source>
        <dbReference type="PROSITE" id="PS50111"/>
    </source>
</evidence>
<feature type="domain" description="Methyl-accepting transducer" evidence="6">
    <location>
        <begin position="464"/>
        <end position="683"/>
    </location>
</feature>
<gene>
    <name evidence="8" type="ORF">GARC_1277</name>
</gene>
<protein>
    <submittedName>
        <fullName evidence="8">Methyl-accepting chemotaxis sensory transducer</fullName>
    </submittedName>
</protein>
<evidence type="ECO:0000256" key="1">
    <source>
        <dbReference type="ARBA" id="ARBA00004370"/>
    </source>
</evidence>
<sequence length="715" mass="79525">MYLKSTSMQLSSKERSWLPWFGQNGKLALSRSCYANKSIYPIIEQTFEGIAATRVQLLKLWTNNHWDHLGAVASMLTHSHEDLIQIGLHSKCEEIADFSELFIIDEMGQVLSSSYKSRIGRKHEQQNAISQAAKLEHFLHGPYVDKETIEIGASSSKFHDEVTLMFYLPIQQQNNVNRFLCGRVPNDVIGDIIQREAGHIYSESGDNYLFMVESQFDRTISAGTALSRSRFEDDTFSHGENLKSGVNTDFGVVKINKHTEFEIRFTDPATGELHPGVRETIKNGENLFVTYPGYSDYRHIPVIGKGVTFSLPGSLDKWGMMCEGDLEEVYRRRSINLSLMKIYLFLMGSIVAINSSLFHFTDLSTITVSAITATVGLISYFMFSSIGTKKVTTQLNKMAAVIRTIAEGGGNLTQRLEAKQIKHDETGDMSRWINSFIDNLDGIVGQVIYASHNVKRTNENMLIHNQDALVCSNQVHQSMLHMQNLIEIQRKEILNAAKTAETMKVTMADVVAKAEVSYSDARSGTQAIRDIVDNTAKSVQSLDSRMNDIGNIIKVITDITNQTNLLALNAAIEAARAGEHGRGFSVVADEVRNLAARTANAATDIQNMIQGLQNETQQAVAYMGSGVEDVDQSLKLTEANSNENTELHLVVQKLFETISIIEQNSAKNGHTVNEVTDVTERMAIVIQGLANSSTQVDTTANKLQQLVSEFTVSYH</sequence>
<dbReference type="CDD" id="cd11386">
    <property type="entry name" value="MCP_signal"/>
    <property type="match status" value="1"/>
</dbReference>
<feature type="transmembrane region" description="Helical" evidence="5">
    <location>
        <begin position="342"/>
        <end position="360"/>
    </location>
</feature>
<proteinExistence type="inferred from homology"/>
<keyword evidence="5" id="KW-0472">Membrane</keyword>
<organism evidence="8 9">
    <name type="scientific">Paraglaciecola arctica BSs20135</name>
    <dbReference type="NCBI Taxonomy" id="493475"/>
    <lineage>
        <taxon>Bacteria</taxon>
        <taxon>Pseudomonadati</taxon>
        <taxon>Pseudomonadota</taxon>
        <taxon>Gammaproteobacteria</taxon>
        <taxon>Alteromonadales</taxon>
        <taxon>Alteromonadaceae</taxon>
        <taxon>Paraglaciecola</taxon>
    </lineage>
</organism>
<evidence type="ECO:0000256" key="2">
    <source>
        <dbReference type="ARBA" id="ARBA00023224"/>
    </source>
</evidence>
<evidence type="ECO:0000259" key="7">
    <source>
        <dbReference type="PROSITE" id="PS50885"/>
    </source>
</evidence>
<dbReference type="EMBL" id="BAEO01000015">
    <property type="protein sequence ID" value="GAC18257.1"/>
    <property type="molecule type" value="Genomic_DNA"/>
</dbReference>
<dbReference type="AlphaFoldDB" id="K6YJA4"/>
<dbReference type="PROSITE" id="PS50111">
    <property type="entry name" value="CHEMOTAXIS_TRANSDUC_2"/>
    <property type="match status" value="1"/>
</dbReference>
<keyword evidence="5" id="KW-1133">Transmembrane helix</keyword>
<dbReference type="PANTHER" id="PTHR32089:SF112">
    <property type="entry name" value="LYSOZYME-LIKE PROTEIN-RELATED"/>
    <property type="match status" value="1"/>
</dbReference>
<name>K6YJA4_9ALTE</name>
<dbReference type="OrthoDB" id="2489132at2"/>
<dbReference type="Proteomes" id="UP000006327">
    <property type="component" value="Unassembled WGS sequence"/>
</dbReference>
<keyword evidence="9" id="KW-1185">Reference proteome</keyword>
<comment type="similarity">
    <text evidence="3">Belongs to the methyl-accepting chemotaxis (MCP) protein family.</text>
</comment>
<comment type="subcellular location">
    <subcellularLocation>
        <location evidence="1">Membrane</location>
    </subcellularLocation>
</comment>
<dbReference type="InterPro" id="IPR003660">
    <property type="entry name" value="HAMP_dom"/>
</dbReference>
<dbReference type="GO" id="GO:0007165">
    <property type="term" value="P:signal transduction"/>
    <property type="evidence" value="ECO:0007669"/>
    <property type="project" value="UniProtKB-KW"/>
</dbReference>
<dbReference type="Pfam" id="PF00015">
    <property type="entry name" value="MCPsignal"/>
    <property type="match status" value="1"/>
</dbReference>
<dbReference type="SMART" id="SM00283">
    <property type="entry name" value="MA"/>
    <property type="match status" value="1"/>
</dbReference>
<dbReference type="SUPFAM" id="SSF58104">
    <property type="entry name" value="Methyl-accepting chemotaxis protein (MCP) signaling domain"/>
    <property type="match status" value="1"/>
</dbReference>
<accession>K6YJA4</accession>
<dbReference type="PROSITE" id="PS50885">
    <property type="entry name" value="HAMP"/>
    <property type="match status" value="1"/>
</dbReference>
<evidence type="ECO:0000256" key="4">
    <source>
        <dbReference type="PROSITE-ProRule" id="PRU00284"/>
    </source>
</evidence>
<dbReference type="Gene3D" id="1.10.287.950">
    <property type="entry name" value="Methyl-accepting chemotaxis protein"/>
    <property type="match status" value="1"/>
</dbReference>
<dbReference type="STRING" id="493475.GARC_1277"/>
<dbReference type="PANTHER" id="PTHR32089">
    <property type="entry name" value="METHYL-ACCEPTING CHEMOTAXIS PROTEIN MCPB"/>
    <property type="match status" value="1"/>
</dbReference>
<keyword evidence="2 4" id="KW-0807">Transducer</keyword>
<evidence type="ECO:0000313" key="8">
    <source>
        <dbReference type="EMBL" id="GAC18257.1"/>
    </source>
</evidence>
<keyword evidence="5" id="KW-0812">Transmembrane</keyword>
<feature type="domain" description="HAMP" evidence="7">
    <location>
        <begin position="389"/>
        <end position="445"/>
    </location>
</feature>
<comment type="caution">
    <text evidence="8">The sequence shown here is derived from an EMBL/GenBank/DDBJ whole genome shotgun (WGS) entry which is preliminary data.</text>
</comment>
<feature type="transmembrane region" description="Helical" evidence="5">
    <location>
        <begin position="366"/>
        <end position="388"/>
    </location>
</feature>
<dbReference type="eggNOG" id="COG0840">
    <property type="taxonomic scope" value="Bacteria"/>
</dbReference>
<reference evidence="8 9" key="1">
    <citation type="journal article" date="2017" name="Antonie Van Leeuwenhoek">
        <title>Rhizobium rhizosphaerae sp. nov., a novel species isolated from rice rhizosphere.</title>
        <authorList>
            <person name="Zhao J.J."/>
            <person name="Zhang J."/>
            <person name="Zhang R.J."/>
            <person name="Zhang C.W."/>
            <person name="Yin H.Q."/>
            <person name="Zhang X.X."/>
        </authorList>
    </citation>
    <scope>NUCLEOTIDE SEQUENCE [LARGE SCALE GENOMIC DNA]</scope>
    <source>
        <strain evidence="8 9">BSs20135</strain>
    </source>
</reference>
<dbReference type="InterPro" id="IPR004089">
    <property type="entry name" value="MCPsignal_dom"/>
</dbReference>
<dbReference type="CDD" id="cd06225">
    <property type="entry name" value="HAMP"/>
    <property type="match status" value="1"/>
</dbReference>
<evidence type="ECO:0000256" key="5">
    <source>
        <dbReference type="SAM" id="Phobius"/>
    </source>
</evidence>
<evidence type="ECO:0000256" key="3">
    <source>
        <dbReference type="ARBA" id="ARBA00029447"/>
    </source>
</evidence>
<dbReference type="GO" id="GO:0016020">
    <property type="term" value="C:membrane"/>
    <property type="evidence" value="ECO:0007669"/>
    <property type="project" value="UniProtKB-SubCell"/>
</dbReference>